<keyword evidence="1" id="KW-1133">Transmembrane helix</keyword>
<dbReference type="OrthoDB" id="5511971at2"/>
<comment type="caution">
    <text evidence="2">The sequence shown here is derived from an EMBL/GenBank/DDBJ whole genome shotgun (WGS) entry which is preliminary data.</text>
</comment>
<evidence type="ECO:0000313" key="3">
    <source>
        <dbReference type="Proteomes" id="UP000321412"/>
    </source>
</evidence>
<name>A0A5C6WY97_9DELT</name>
<organism evidence="2 3">
    <name type="scientific">Lujinxingia vulgaris</name>
    <dbReference type="NCBI Taxonomy" id="2600176"/>
    <lineage>
        <taxon>Bacteria</taxon>
        <taxon>Deltaproteobacteria</taxon>
        <taxon>Bradymonadales</taxon>
        <taxon>Lujinxingiaceae</taxon>
        <taxon>Lujinxingia</taxon>
    </lineage>
</organism>
<reference evidence="2 3" key="1">
    <citation type="submission" date="2019-08" db="EMBL/GenBank/DDBJ databases">
        <title>Bradymonadales sp. TMQ4.</title>
        <authorList>
            <person name="Liang Q."/>
        </authorList>
    </citation>
    <scope>NUCLEOTIDE SEQUENCE [LARGE SCALE GENOMIC DNA]</scope>
    <source>
        <strain evidence="2 3">TMQ4</strain>
    </source>
</reference>
<feature type="transmembrane region" description="Helical" evidence="1">
    <location>
        <begin position="12"/>
        <end position="32"/>
    </location>
</feature>
<evidence type="ECO:0000256" key="1">
    <source>
        <dbReference type="SAM" id="Phobius"/>
    </source>
</evidence>
<keyword evidence="1" id="KW-0472">Membrane</keyword>
<protein>
    <submittedName>
        <fullName evidence="2">DUF2752 domain-containing protein</fullName>
    </submittedName>
</protein>
<keyword evidence="3" id="KW-1185">Reference proteome</keyword>
<sequence length="136" mass="15195">MRIYTTQRPLGEVPVGALVMLPLFAMPLGAWAVRTGVWEFSTCGMKRLFEMPCLTCGATRATLALTRGDIFAAIAFQPLIIALYALIAIWGVLSLFTYLRQRRLVLSLSHREDLAFKALLVLLPAANWFYLYKAGI</sequence>
<dbReference type="InterPro" id="IPR021215">
    <property type="entry name" value="DUF2752"/>
</dbReference>
<dbReference type="Pfam" id="PF10825">
    <property type="entry name" value="DUF2752"/>
    <property type="match status" value="1"/>
</dbReference>
<accession>A0A5C6WY97</accession>
<proteinExistence type="predicted"/>
<gene>
    <name evidence="2" type="ORF">FRC98_20210</name>
</gene>
<evidence type="ECO:0000313" key="2">
    <source>
        <dbReference type="EMBL" id="TXD33731.1"/>
    </source>
</evidence>
<feature type="transmembrane region" description="Helical" evidence="1">
    <location>
        <begin position="114"/>
        <end position="132"/>
    </location>
</feature>
<dbReference type="Proteomes" id="UP000321412">
    <property type="component" value="Unassembled WGS sequence"/>
</dbReference>
<dbReference type="EMBL" id="VOSM01000019">
    <property type="protein sequence ID" value="TXD33731.1"/>
    <property type="molecule type" value="Genomic_DNA"/>
</dbReference>
<keyword evidence="1" id="KW-0812">Transmembrane</keyword>
<dbReference type="RefSeq" id="WP_146983387.1">
    <property type="nucleotide sequence ID" value="NZ_VOSM01000019.1"/>
</dbReference>
<dbReference type="AlphaFoldDB" id="A0A5C6WY97"/>
<feature type="transmembrane region" description="Helical" evidence="1">
    <location>
        <begin position="70"/>
        <end position="93"/>
    </location>
</feature>